<dbReference type="EMBL" id="KK207937">
    <property type="protein sequence ID" value="EZF47990.1"/>
    <property type="molecule type" value="Genomic_DNA"/>
</dbReference>
<accession>A0A022VPH3</accession>
<reference evidence="1" key="1">
    <citation type="submission" date="2014-02" db="EMBL/GenBank/DDBJ databases">
        <title>The Genome Sequence of Trichophyton rubrum (morphotype fischeri) CBS 288.86.</title>
        <authorList>
            <consortium name="The Broad Institute Genomics Platform"/>
            <person name="Cuomo C.A."/>
            <person name="White T.C."/>
            <person name="Graser Y."/>
            <person name="Martinez-Rossi N."/>
            <person name="Heitman J."/>
            <person name="Young S.K."/>
            <person name="Zeng Q."/>
            <person name="Gargeya S."/>
            <person name="Abouelleil A."/>
            <person name="Alvarado L."/>
            <person name="Chapman S.B."/>
            <person name="Gainer-Dewar J."/>
            <person name="Goldberg J."/>
            <person name="Griggs A."/>
            <person name="Gujja S."/>
            <person name="Hansen M."/>
            <person name="Howarth C."/>
            <person name="Imamovic A."/>
            <person name="Larimer J."/>
            <person name="Martinez D."/>
            <person name="Murphy C."/>
            <person name="Pearson M.D."/>
            <person name="Persinoti G."/>
            <person name="Poon T."/>
            <person name="Priest M."/>
            <person name="Roberts A.D."/>
            <person name="Saif S."/>
            <person name="Shea T.D."/>
            <person name="Sykes S.N."/>
            <person name="Wortman J."/>
            <person name="Nusbaum C."/>
            <person name="Birren B."/>
        </authorList>
    </citation>
    <scope>NUCLEOTIDE SEQUENCE [LARGE SCALE GENOMIC DNA]</scope>
    <source>
        <strain evidence="1">CBS 288.86</strain>
    </source>
</reference>
<dbReference type="Proteomes" id="UP000023758">
    <property type="component" value="Unassembled WGS sequence"/>
</dbReference>
<dbReference type="AlphaFoldDB" id="A0A022VPH3"/>
<proteinExistence type="predicted"/>
<protein>
    <submittedName>
        <fullName evidence="1">Uncharacterized protein</fullName>
    </submittedName>
</protein>
<organism evidence="1">
    <name type="scientific">Trichophyton rubrum CBS 288.86</name>
    <dbReference type="NCBI Taxonomy" id="1215330"/>
    <lineage>
        <taxon>Eukaryota</taxon>
        <taxon>Fungi</taxon>
        <taxon>Dikarya</taxon>
        <taxon>Ascomycota</taxon>
        <taxon>Pezizomycotina</taxon>
        <taxon>Eurotiomycetes</taxon>
        <taxon>Eurotiomycetidae</taxon>
        <taxon>Onygenales</taxon>
        <taxon>Arthrodermataceae</taxon>
        <taxon>Trichophyton</taxon>
    </lineage>
</organism>
<sequence length="120" mass="13784">MPGLEAACCICYMLAVRWTLYDRRNSGVQTLKRSFWVLSLGSGRHLCSVQDLLIFVPWDPVNSSRDQSIDTSYIEKGWTSPQRKKEPELIVLYVFFFSAMPSKKEMGGIVHQRPGPMNRK</sequence>
<dbReference type="HOGENOM" id="CLU_2074837_0_0_1"/>
<name>A0A022VPH3_TRIRU</name>
<evidence type="ECO:0000313" key="1">
    <source>
        <dbReference type="EMBL" id="EZF47990.1"/>
    </source>
</evidence>
<gene>
    <name evidence="1" type="ORF">H103_08330</name>
</gene>